<protein>
    <recommendedName>
        <fullName evidence="7">Glycosyl transferase family 1</fullName>
    </recommendedName>
</protein>
<evidence type="ECO:0000313" key="5">
    <source>
        <dbReference type="EMBL" id="KMO36363.1"/>
    </source>
</evidence>
<evidence type="ECO:0000259" key="4">
    <source>
        <dbReference type="Pfam" id="PF13439"/>
    </source>
</evidence>
<dbReference type="AlphaFoldDB" id="A0A0J6SSL0"/>
<dbReference type="InterPro" id="IPR028098">
    <property type="entry name" value="Glyco_trans_4-like_N"/>
</dbReference>
<dbReference type="PANTHER" id="PTHR12526">
    <property type="entry name" value="GLYCOSYLTRANSFERASE"/>
    <property type="match status" value="1"/>
</dbReference>
<name>A0A0J6SSL0_9HYPH</name>
<dbReference type="SUPFAM" id="SSF53756">
    <property type="entry name" value="UDP-Glycosyltransferase/glycogen phosphorylase"/>
    <property type="match status" value="1"/>
</dbReference>
<keyword evidence="2" id="KW-0808">Transferase</keyword>
<feature type="domain" description="Glycosyl transferase family 1" evidence="3">
    <location>
        <begin position="210"/>
        <end position="379"/>
    </location>
</feature>
<organism evidence="5 6">
    <name type="scientific">Methylobacterium variabile</name>
    <dbReference type="NCBI Taxonomy" id="298794"/>
    <lineage>
        <taxon>Bacteria</taxon>
        <taxon>Pseudomonadati</taxon>
        <taxon>Pseudomonadota</taxon>
        <taxon>Alphaproteobacteria</taxon>
        <taxon>Hyphomicrobiales</taxon>
        <taxon>Methylobacteriaceae</taxon>
        <taxon>Methylobacterium</taxon>
    </lineage>
</organism>
<dbReference type="PANTHER" id="PTHR12526:SF510">
    <property type="entry name" value="D-INOSITOL 3-PHOSPHATE GLYCOSYLTRANSFERASE"/>
    <property type="match status" value="1"/>
</dbReference>
<dbReference type="InterPro" id="IPR001296">
    <property type="entry name" value="Glyco_trans_1"/>
</dbReference>
<dbReference type="GO" id="GO:0016757">
    <property type="term" value="F:glycosyltransferase activity"/>
    <property type="evidence" value="ECO:0007669"/>
    <property type="project" value="UniProtKB-KW"/>
</dbReference>
<evidence type="ECO:0000313" key="6">
    <source>
        <dbReference type="Proteomes" id="UP000035955"/>
    </source>
</evidence>
<dbReference type="EMBL" id="LABY01000101">
    <property type="protein sequence ID" value="KMO36363.1"/>
    <property type="molecule type" value="Genomic_DNA"/>
</dbReference>
<reference evidence="5 6" key="1">
    <citation type="submission" date="2015-03" db="EMBL/GenBank/DDBJ databases">
        <title>Genome sequencing of Methylobacterium variabile DSM 16961.</title>
        <authorList>
            <person name="Chaudhry V."/>
            <person name="Patil P.B."/>
        </authorList>
    </citation>
    <scope>NUCLEOTIDE SEQUENCE [LARGE SCALE GENOMIC DNA]</scope>
    <source>
        <strain evidence="5 6">DSM 16961</strain>
    </source>
</reference>
<dbReference type="Pfam" id="PF00534">
    <property type="entry name" value="Glycos_transf_1"/>
    <property type="match status" value="1"/>
</dbReference>
<keyword evidence="6" id="KW-1185">Reference proteome</keyword>
<evidence type="ECO:0000256" key="1">
    <source>
        <dbReference type="ARBA" id="ARBA00022676"/>
    </source>
</evidence>
<keyword evidence="1" id="KW-0328">Glycosyltransferase</keyword>
<gene>
    <name evidence="5" type="ORF">VQ02_15465</name>
</gene>
<comment type="caution">
    <text evidence="5">The sequence shown here is derived from an EMBL/GenBank/DDBJ whole genome shotgun (WGS) entry which is preliminary data.</text>
</comment>
<dbReference type="PATRIC" id="fig|298794.3.peg.73"/>
<dbReference type="Gene3D" id="3.40.50.2000">
    <property type="entry name" value="Glycogen Phosphorylase B"/>
    <property type="match status" value="2"/>
</dbReference>
<sequence length="413" mass="44692">MPRRLRIATIVPFLHIGGDENRLLAYLAARDADRFDHLVICGCGASPEMDALWGPIRHRFAALDVPLIDLGLPYGFQSPPDASPAVRQLAKIRGFRRFVQQAARLLRERAIDVVDGRGDTGTVVAALAARLAGTRAVVSTNYFPQVKHAGPRSPAWHLFRGVYGLVDAVVCDSQTCLDAMRRWMLFAPPGRCIPNGIAPPRATRPAQEVAAELGIPDGARVIGQIARIQPYKGQELLLAAAARVLAEVPDAFVLLCGYPSYNQEGLDHRDRLVRAIAAAGLGKRVRLAPYPGPIGDVWPLVDIHAHPTLLDSSPIALLEGMSLGKPAVTTRVGGIHELVRDGETGIVLPPGDAGPLADALLRLLHRPEEAVRLGRNARARHRTGYTPQVMARRIEDLFEEVHGAPRGRVAQAA</sequence>
<dbReference type="Pfam" id="PF13439">
    <property type="entry name" value="Glyco_transf_4"/>
    <property type="match status" value="1"/>
</dbReference>
<evidence type="ECO:0000259" key="3">
    <source>
        <dbReference type="Pfam" id="PF00534"/>
    </source>
</evidence>
<evidence type="ECO:0008006" key="7">
    <source>
        <dbReference type="Google" id="ProtNLM"/>
    </source>
</evidence>
<feature type="domain" description="Glycosyltransferase subfamily 4-like N-terminal" evidence="4">
    <location>
        <begin position="90"/>
        <end position="198"/>
    </location>
</feature>
<evidence type="ECO:0000256" key="2">
    <source>
        <dbReference type="ARBA" id="ARBA00022679"/>
    </source>
</evidence>
<dbReference type="RefSeq" id="WP_048445092.1">
    <property type="nucleotide sequence ID" value="NZ_LABY01000101.1"/>
</dbReference>
<dbReference type="CDD" id="cd03801">
    <property type="entry name" value="GT4_PimA-like"/>
    <property type="match status" value="1"/>
</dbReference>
<accession>A0A0J6SSL0</accession>
<dbReference type="Proteomes" id="UP000035955">
    <property type="component" value="Unassembled WGS sequence"/>
</dbReference>
<proteinExistence type="predicted"/>